<reference evidence="1" key="1">
    <citation type="submission" date="2019-10" db="EMBL/GenBank/DDBJ databases">
        <title>Draft genome sequence of Panacibacter sp. KCS-6.</title>
        <authorList>
            <person name="Yim K.J."/>
        </authorList>
    </citation>
    <scope>NUCLEOTIDE SEQUENCE</scope>
    <source>
        <strain evidence="1">KCS-6</strain>
    </source>
</reference>
<sequence length="236" mass="26274">MLTKQLHPDAVVSGGTPAPAKPIKKAYTPIADADFLTVSQKVSTSWAANPAITLLWIAQPVFKTMVDDYNAAYSTRLKDGSERPSLTQSIGQLETQMDAAVEQVKVYIQKKFKKQNAAAQYARYGILHQGSAYRFARDRDNRKTSLPLMIDAIAADGFGAEEYGTAFWTTMKTNYETAVATAGNTDGKVSTSVSSKNEQKKNITQVMNALRFVLKGNYPNTYKSIYREWGWQKEDY</sequence>
<gene>
    <name evidence="1" type="ORF">GD597_12580</name>
</gene>
<proteinExistence type="predicted"/>
<dbReference type="AlphaFoldDB" id="A0A8J8JUH3"/>
<protein>
    <submittedName>
        <fullName evidence="1">Uncharacterized protein</fullName>
    </submittedName>
</protein>
<keyword evidence="2" id="KW-1185">Reference proteome</keyword>
<dbReference type="Proteomes" id="UP000598971">
    <property type="component" value="Unassembled WGS sequence"/>
</dbReference>
<evidence type="ECO:0000313" key="2">
    <source>
        <dbReference type="Proteomes" id="UP000598971"/>
    </source>
</evidence>
<name>A0A8J8JUH3_9BACT</name>
<accession>A0A8J8JUH3</accession>
<comment type="caution">
    <text evidence="1">The sequence shown here is derived from an EMBL/GenBank/DDBJ whole genome shotgun (WGS) entry which is preliminary data.</text>
</comment>
<organism evidence="1 2">
    <name type="scientific">Limnovirga soli</name>
    <dbReference type="NCBI Taxonomy" id="2656915"/>
    <lineage>
        <taxon>Bacteria</taxon>
        <taxon>Pseudomonadati</taxon>
        <taxon>Bacteroidota</taxon>
        <taxon>Chitinophagia</taxon>
        <taxon>Chitinophagales</taxon>
        <taxon>Chitinophagaceae</taxon>
        <taxon>Limnovirga</taxon>
    </lineage>
</organism>
<dbReference type="EMBL" id="WHPF01000008">
    <property type="protein sequence ID" value="NNV56300.1"/>
    <property type="molecule type" value="Genomic_DNA"/>
</dbReference>
<dbReference type="RefSeq" id="WP_171608240.1">
    <property type="nucleotide sequence ID" value="NZ_WHPF01000008.1"/>
</dbReference>
<evidence type="ECO:0000313" key="1">
    <source>
        <dbReference type="EMBL" id="NNV56300.1"/>
    </source>
</evidence>